<dbReference type="OrthoDB" id="3460090at2"/>
<keyword evidence="5 6" id="KW-0472">Membrane</keyword>
<dbReference type="STRING" id="1231391.GCA_000308195_01111"/>
<feature type="transmembrane region" description="Helical" evidence="6">
    <location>
        <begin position="90"/>
        <end position="110"/>
    </location>
</feature>
<reference evidence="7 8" key="1">
    <citation type="submission" date="2018-04" db="EMBL/GenBank/DDBJ databases">
        <title>Genomic Encyclopedia of Type Strains, Phase IV (KMG-IV): sequencing the most valuable type-strain genomes for metagenomic binning, comparative biology and taxonomic classification.</title>
        <authorList>
            <person name="Goeker M."/>
        </authorList>
    </citation>
    <scope>NUCLEOTIDE SEQUENCE [LARGE SCALE GENOMIC DNA]</scope>
    <source>
        <strain evidence="7 8">DSM 10065</strain>
    </source>
</reference>
<evidence type="ECO:0000256" key="6">
    <source>
        <dbReference type="SAM" id="Phobius"/>
    </source>
</evidence>
<proteinExistence type="predicted"/>
<accession>A0A2U1CJH1</accession>
<dbReference type="GO" id="GO:0015658">
    <property type="term" value="F:branched-chain amino acid transmembrane transporter activity"/>
    <property type="evidence" value="ECO:0007669"/>
    <property type="project" value="InterPro"/>
</dbReference>
<keyword evidence="2" id="KW-1003">Cell membrane</keyword>
<dbReference type="RefSeq" id="WP_116518925.1">
    <property type="nucleotide sequence ID" value="NZ_JACCEX010000004.1"/>
</dbReference>
<dbReference type="PANTHER" id="PTHR30482">
    <property type="entry name" value="HIGH-AFFINITY BRANCHED-CHAIN AMINO ACID TRANSPORT SYSTEM PERMEASE"/>
    <property type="match status" value="1"/>
</dbReference>
<evidence type="ECO:0000256" key="4">
    <source>
        <dbReference type="ARBA" id="ARBA00022989"/>
    </source>
</evidence>
<feature type="transmembrane region" description="Helical" evidence="6">
    <location>
        <begin position="204"/>
        <end position="230"/>
    </location>
</feature>
<dbReference type="Pfam" id="PF02653">
    <property type="entry name" value="BPD_transp_2"/>
    <property type="match status" value="1"/>
</dbReference>
<evidence type="ECO:0000313" key="8">
    <source>
        <dbReference type="Proteomes" id="UP000246145"/>
    </source>
</evidence>
<sequence length="324" mass="35229">MHSTLHHRLSGPWIAALLIALLAFPPVAAWFGQEFYISFGSRLIIFALVASSLNLILGFGGMVSLGHAAYFGAGAYVVAILMYHDLPSAWLSWPAAVLVGAVLAFLIGLVCLRTRGVYFIMITLAFAQMTYYIFVSLRSYGGDDGLAIMQRSQLGIDLSSDTVFYYVCLALTVAVLFLMHRLVNARFGRVLQGIRENETRMQAIGYPVFRFKLAAFVIAGAIAALGGALFANQNYMASPSQLHWMQSGTLMVMVLVGGLGYFFGGVIGAVTLLVLEEILMAYTTHWAFILGFVLLAIVLFLPNGLASLALRRPRRADAPTGDKP</sequence>
<dbReference type="GO" id="GO:0005886">
    <property type="term" value="C:plasma membrane"/>
    <property type="evidence" value="ECO:0007669"/>
    <property type="project" value="UniProtKB-SubCell"/>
</dbReference>
<keyword evidence="3 6" id="KW-0812">Transmembrane</keyword>
<dbReference type="PANTHER" id="PTHR30482:SF17">
    <property type="entry name" value="ABC TRANSPORTER ATP-BINDING PROTEIN"/>
    <property type="match status" value="1"/>
</dbReference>
<evidence type="ECO:0000256" key="3">
    <source>
        <dbReference type="ARBA" id="ARBA00022692"/>
    </source>
</evidence>
<protein>
    <submittedName>
        <fullName evidence="7">Amino acid/amide ABC transporter membrane protein 2 (HAAT family)</fullName>
    </submittedName>
</protein>
<evidence type="ECO:0000256" key="1">
    <source>
        <dbReference type="ARBA" id="ARBA00004651"/>
    </source>
</evidence>
<dbReference type="CDD" id="cd06581">
    <property type="entry name" value="TM_PBP1_LivM_like"/>
    <property type="match status" value="1"/>
</dbReference>
<feature type="transmembrane region" description="Helical" evidence="6">
    <location>
        <begin position="250"/>
        <end position="275"/>
    </location>
</feature>
<evidence type="ECO:0000313" key="7">
    <source>
        <dbReference type="EMBL" id="PVY61156.1"/>
    </source>
</evidence>
<dbReference type="AlphaFoldDB" id="A0A2U1CJH1"/>
<keyword evidence="8" id="KW-1185">Reference proteome</keyword>
<evidence type="ECO:0000256" key="2">
    <source>
        <dbReference type="ARBA" id="ARBA00022475"/>
    </source>
</evidence>
<comment type="caution">
    <text evidence="7">The sequence shown here is derived from an EMBL/GenBank/DDBJ whole genome shotgun (WGS) entry which is preliminary data.</text>
</comment>
<evidence type="ECO:0000256" key="5">
    <source>
        <dbReference type="ARBA" id="ARBA00023136"/>
    </source>
</evidence>
<dbReference type="EMBL" id="QEKO01000004">
    <property type="protein sequence ID" value="PVY61156.1"/>
    <property type="molecule type" value="Genomic_DNA"/>
</dbReference>
<feature type="transmembrane region" description="Helical" evidence="6">
    <location>
        <begin position="163"/>
        <end position="183"/>
    </location>
</feature>
<comment type="subcellular location">
    <subcellularLocation>
        <location evidence="1">Cell membrane</location>
        <topology evidence="1">Multi-pass membrane protein</topology>
    </subcellularLocation>
</comment>
<feature type="transmembrane region" description="Helical" evidence="6">
    <location>
        <begin position="39"/>
        <end position="60"/>
    </location>
</feature>
<dbReference type="InterPro" id="IPR001851">
    <property type="entry name" value="ABC_transp_permease"/>
</dbReference>
<dbReference type="InterPro" id="IPR043428">
    <property type="entry name" value="LivM-like"/>
</dbReference>
<name>A0A2U1CJH1_9BURK</name>
<feature type="transmembrane region" description="Helical" evidence="6">
    <location>
        <begin position="117"/>
        <end position="134"/>
    </location>
</feature>
<organism evidence="7 8">
    <name type="scientific">Pusillimonas noertemannii</name>
    <dbReference type="NCBI Taxonomy" id="305977"/>
    <lineage>
        <taxon>Bacteria</taxon>
        <taxon>Pseudomonadati</taxon>
        <taxon>Pseudomonadota</taxon>
        <taxon>Betaproteobacteria</taxon>
        <taxon>Burkholderiales</taxon>
        <taxon>Alcaligenaceae</taxon>
        <taxon>Pusillimonas</taxon>
    </lineage>
</organism>
<dbReference type="Proteomes" id="UP000246145">
    <property type="component" value="Unassembled WGS sequence"/>
</dbReference>
<keyword evidence="4 6" id="KW-1133">Transmembrane helix</keyword>
<feature type="transmembrane region" description="Helical" evidence="6">
    <location>
        <begin position="287"/>
        <end position="310"/>
    </location>
</feature>
<gene>
    <name evidence="7" type="ORF">C7440_2706</name>
</gene>